<keyword evidence="2" id="KW-1185">Reference proteome</keyword>
<dbReference type="AlphaFoldDB" id="A0A090RWE8"/>
<proteinExistence type="predicted"/>
<evidence type="ECO:0000313" key="2">
    <source>
        <dbReference type="Proteomes" id="UP000029228"/>
    </source>
</evidence>
<protein>
    <submittedName>
        <fullName evidence="1">Uncharacterized protein</fullName>
    </submittedName>
</protein>
<reference evidence="1 2" key="1">
    <citation type="submission" date="2014-09" db="EMBL/GenBank/DDBJ databases">
        <title>Vibrio maritimus JCM 19235. (C45) whole genome shotgun sequence.</title>
        <authorList>
            <person name="Sawabe T."/>
            <person name="Meirelles P."/>
            <person name="Nakanishi M."/>
            <person name="Sayaka M."/>
            <person name="Hattori M."/>
            <person name="Ohkuma M."/>
        </authorList>
    </citation>
    <scope>NUCLEOTIDE SEQUENCE [LARGE SCALE GENOMIC DNA]</scope>
    <source>
        <strain evidence="2">JCM19235</strain>
    </source>
</reference>
<comment type="caution">
    <text evidence="1">The sequence shown here is derived from an EMBL/GenBank/DDBJ whole genome shotgun (WGS) entry which is preliminary data.</text>
</comment>
<dbReference type="Proteomes" id="UP000029228">
    <property type="component" value="Unassembled WGS sequence"/>
</dbReference>
<gene>
    <name evidence="1" type="ORF">JCM19235_942</name>
</gene>
<sequence length="48" mass="5385">MIQVGLAISSSNGETWRETFTKAATLARCSVWYKLFMITLDKQKSSAD</sequence>
<evidence type="ECO:0000313" key="1">
    <source>
        <dbReference type="EMBL" id="GAL19586.1"/>
    </source>
</evidence>
<organism evidence="1 2">
    <name type="scientific">Vibrio maritimus</name>
    <dbReference type="NCBI Taxonomy" id="990268"/>
    <lineage>
        <taxon>Bacteria</taxon>
        <taxon>Pseudomonadati</taxon>
        <taxon>Pseudomonadota</taxon>
        <taxon>Gammaproteobacteria</taxon>
        <taxon>Vibrionales</taxon>
        <taxon>Vibrionaceae</taxon>
        <taxon>Vibrio</taxon>
    </lineage>
</organism>
<accession>A0A090RWE8</accession>
<name>A0A090RWE8_9VIBR</name>
<dbReference type="EMBL" id="BBMR01000004">
    <property type="protein sequence ID" value="GAL19586.1"/>
    <property type="molecule type" value="Genomic_DNA"/>
</dbReference>
<reference evidence="1 2" key="2">
    <citation type="submission" date="2014-09" db="EMBL/GenBank/DDBJ databases">
        <authorList>
            <consortium name="NBRP consortium"/>
            <person name="Sawabe T."/>
            <person name="Meirelles P."/>
            <person name="Nakanishi M."/>
            <person name="Sayaka M."/>
            <person name="Hattori M."/>
            <person name="Ohkuma M."/>
        </authorList>
    </citation>
    <scope>NUCLEOTIDE SEQUENCE [LARGE SCALE GENOMIC DNA]</scope>
    <source>
        <strain evidence="2">JCM19235</strain>
    </source>
</reference>